<dbReference type="STRING" id="1278311.GCA_000428705_00749"/>
<dbReference type="InterPro" id="IPR018711">
    <property type="entry name" value="NAGPA"/>
</dbReference>
<dbReference type="KEGG" id="aaxa:NCTC10138_00683"/>
<dbReference type="Proteomes" id="UP000289841">
    <property type="component" value="Chromosome"/>
</dbReference>
<dbReference type="Pfam" id="PF09992">
    <property type="entry name" value="NAGPA"/>
    <property type="match status" value="1"/>
</dbReference>
<gene>
    <name evidence="2" type="ORF">NCTC10138_00683</name>
</gene>
<dbReference type="EMBL" id="LR215048">
    <property type="protein sequence ID" value="VEU80314.1"/>
    <property type="molecule type" value="Genomic_DNA"/>
</dbReference>
<dbReference type="OrthoDB" id="9816453at2"/>
<accession>A0A449BCY6</accession>
<keyword evidence="3" id="KW-1185">Reference proteome</keyword>
<evidence type="ECO:0000259" key="1">
    <source>
        <dbReference type="Pfam" id="PF09992"/>
    </source>
</evidence>
<dbReference type="PANTHER" id="PTHR40446">
    <property type="entry name" value="N-ACETYLGLUCOSAMINE-1-PHOSPHODIESTER ALPHA-N-ACETYLGLUCOSAMINIDASE"/>
    <property type="match status" value="1"/>
</dbReference>
<dbReference type="RefSeq" id="WP_026390367.1">
    <property type="nucleotide sequence ID" value="NZ_LR215048.1"/>
</dbReference>
<reference evidence="2 3" key="1">
    <citation type="submission" date="2019-01" db="EMBL/GenBank/DDBJ databases">
        <authorList>
            <consortium name="Pathogen Informatics"/>
        </authorList>
    </citation>
    <scope>NUCLEOTIDE SEQUENCE [LARGE SCALE GENOMIC DNA]</scope>
    <source>
        <strain evidence="2 3">NCTC10138</strain>
    </source>
</reference>
<dbReference type="AlphaFoldDB" id="A0A449BCY6"/>
<organism evidence="2 3">
    <name type="scientific">Haploplasma axanthum</name>
    <name type="common">Acholeplasma axanthum</name>
    <dbReference type="NCBI Taxonomy" id="29552"/>
    <lineage>
        <taxon>Bacteria</taxon>
        <taxon>Bacillati</taxon>
        <taxon>Mycoplasmatota</taxon>
        <taxon>Mollicutes</taxon>
        <taxon>Acholeplasmatales</taxon>
        <taxon>Acholeplasmataceae</taxon>
        <taxon>Haploplasma</taxon>
    </lineage>
</organism>
<evidence type="ECO:0000313" key="2">
    <source>
        <dbReference type="EMBL" id="VEU80314.1"/>
    </source>
</evidence>
<dbReference type="PANTHER" id="PTHR40446:SF2">
    <property type="entry name" value="N-ACETYLGLUCOSAMINE-1-PHOSPHODIESTER ALPHA-N-ACETYLGLUCOSAMINIDASE"/>
    <property type="match status" value="1"/>
</dbReference>
<evidence type="ECO:0000313" key="3">
    <source>
        <dbReference type="Proteomes" id="UP000289841"/>
    </source>
</evidence>
<sequence>MKRIIFVVLLIFSSTIFLTSSFGNKIDALEYYRFDADERKTEYIDNFTHMRINGRLTLGEITTEQYYNFLDLGINQKEKIHLVSVNGFKNNGYGMMGLNSMIEVYEQENPNIEVLGGFNGDFYAINDTGEPSNLHIVDYEVVYRGRVNNSVVLAVKTDGSSSFKEVKYEGNEILVLNIDGEIKKRVKVDYINQRPNNSEDVTILFDNYKDEIDSVYEKIIVEGIDIKQALGQTSNNNNSKYYQFAKGKVKKANTTKVETNNFVVVSKELKEIVEEGDTIIFQAKVKDFEDVRYAVGTYYNYSLIVNGEITIRETGSMGTARHPRTAIGIKENGEVFVVVVDGRDIINGRAGVNYLELANIMKTHGAVQAYNFDGGGSSTLMLGNSRNYSVLNQLSDKRIRSISNGFLIVKGDIGTKAIEINTPDTREENKTPEGFYIDQRNYLHFDHVEGNDYYDVNIDGKSYLTADNKFSLNFLTEPGEYKIRVKSRGTKTKMASLYSNEMIFKVNTKEIENILKILKNISISNLK</sequence>
<proteinExistence type="predicted"/>
<feature type="domain" description="Phosphodiester glycosidase" evidence="1">
    <location>
        <begin position="246"/>
        <end position="408"/>
    </location>
</feature>
<name>A0A449BCY6_HAPAX</name>
<protein>
    <submittedName>
        <fullName evidence="2">Exopolysaccharide biosynthesis protein related to N-acetylglucosamine-1-phosphodiester alpha-N-acetylglucosaminidase</fullName>
    </submittedName>
</protein>